<evidence type="ECO:0000256" key="2">
    <source>
        <dbReference type="ARBA" id="ARBA00022475"/>
    </source>
</evidence>
<feature type="transmembrane region" description="Helical" evidence="8">
    <location>
        <begin position="64"/>
        <end position="83"/>
    </location>
</feature>
<keyword evidence="4" id="KW-0547">Nucleotide-binding</keyword>
<dbReference type="Proteomes" id="UP001605990">
    <property type="component" value="Unassembled WGS sequence"/>
</dbReference>
<keyword evidence="2" id="KW-1003">Cell membrane</keyword>
<dbReference type="RefSeq" id="WP_394392687.1">
    <property type="nucleotide sequence ID" value="NZ_JBIENY010000030.1"/>
</dbReference>
<keyword evidence="11" id="KW-1185">Reference proteome</keyword>
<reference evidence="10 11" key="1">
    <citation type="submission" date="2024-10" db="EMBL/GenBank/DDBJ databases">
        <title>Draft genome assembly of a novel steroid transforming actinomycete isolated from African clawed frog Xenopus laevis.</title>
        <authorList>
            <person name="Bragin E."/>
            <person name="Kollerov V."/>
            <person name="Donova M.V."/>
        </authorList>
    </citation>
    <scope>NUCLEOTIDE SEQUENCE [LARGE SCALE GENOMIC DNA]</scope>
    <source>
        <strain evidence="10 11">MTOC-St3</strain>
    </source>
</reference>
<sequence length="166" mass="18105">MSSSDPHETAWRIHAALGEWTARVDAKASFALTLESAALAGIVALSDKNRLFSNLTGFGVRGPLWAGILLILTAAVLAILVVAPRLRAKKKLEAESSENFIFFGHLQFWEPTALAQKLQEQDMLPVLTNQLVNMSKIAWRKHRFVQLSFLLAGIGGVLVFIAGVIA</sequence>
<organism evidence="10 11">
    <name type="scientific">Streptomyces rochei</name>
    <name type="common">Streptomyces parvullus</name>
    <dbReference type="NCBI Taxonomy" id="1928"/>
    <lineage>
        <taxon>Bacteria</taxon>
        <taxon>Bacillati</taxon>
        <taxon>Actinomycetota</taxon>
        <taxon>Actinomycetes</taxon>
        <taxon>Kitasatosporales</taxon>
        <taxon>Streptomycetaceae</taxon>
        <taxon>Streptomyces</taxon>
        <taxon>Streptomyces rochei group</taxon>
    </lineage>
</organism>
<dbReference type="Pfam" id="PF18967">
    <property type="entry name" value="PycTM"/>
    <property type="match status" value="1"/>
</dbReference>
<keyword evidence="6" id="KW-0051">Antiviral defense</keyword>
<protein>
    <submittedName>
        <fullName evidence="10">Pycsar system effector family protein</fullName>
    </submittedName>
</protein>
<evidence type="ECO:0000313" key="11">
    <source>
        <dbReference type="Proteomes" id="UP001605990"/>
    </source>
</evidence>
<keyword evidence="7 8" id="KW-0472">Membrane</keyword>
<gene>
    <name evidence="10" type="ORF">ACGU38_01940</name>
</gene>
<evidence type="ECO:0000256" key="7">
    <source>
        <dbReference type="ARBA" id="ARBA00023136"/>
    </source>
</evidence>
<evidence type="ECO:0000256" key="3">
    <source>
        <dbReference type="ARBA" id="ARBA00022692"/>
    </source>
</evidence>
<keyword evidence="5 8" id="KW-1133">Transmembrane helix</keyword>
<feature type="domain" description="Pycsar effector protein" evidence="9">
    <location>
        <begin position="9"/>
        <end position="164"/>
    </location>
</feature>
<feature type="transmembrane region" description="Helical" evidence="8">
    <location>
        <begin position="144"/>
        <end position="165"/>
    </location>
</feature>
<dbReference type="InterPro" id="IPR043760">
    <property type="entry name" value="PycTM_dom"/>
</dbReference>
<keyword evidence="3 8" id="KW-0812">Transmembrane</keyword>
<evidence type="ECO:0000313" key="10">
    <source>
        <dbReference type="EMBL" id="MFG6294122.1"/>
    </source>
</evidence>
<dbReference type="EMBL" id="JBIENY010000030">
    <property type="protein sequence ID" value="MFG6294122.1"/>
    <property type="molecule type" value="Genomic_DNA"/>
</dbReference>
<name>A0ABW7DTE7_STRRO</name>
<evidence type="ECO:0000256" key="5">
    <source>
        <dbReference type="ARBA" id="ARBA00022989"/>
    </source>
</evidence>
<comment type="caution">
    <text evidence="10">The sequence shown here is derived from an EMBL/GenBank/DDBJ whole genome shotgun (WGS) entry which is preliminary data.</text>
</comment>
<proteinExistence type="predicted"/>
<accession>A0ABW7DTE7</accession>
<evidence type="ECO:0000256" key="1">
    <source>
        <dbReference type="ARBA" id="ARBA00004236"/>
    </source>
</evidence>
<evidence type="ECO:0000256" key="4">
    <source>
        <dbReference type="ARBA" id="ARBA00022741"/>
    </source>
</evidence>
<evidence type="ECO:0000259" key="9">
    <source>
        <dbReference type="Pfam" id="PF18967"/>
    </source>
</evidence>
<evidence type="ECO:0000256" key="8">
    <source>
        <dbReference type="SAM" id="Phobius"/>
    </source>
</evidence>
<evidence type="ECO:0000256" key="6">
    <source>
        <dbReference type="ARBA" id="ARBA00023118"/>
    </source>
</evidence>
<comment type="subcellular location">
    <subcellularLocation>
        <location evidence="1">Cell membrane</location>
    </subcellularLocation>
</comment>